<evidence type="ECO:0000313" key="3">
    <source>
        <dbReference type="Proteomes" id="UP001600650"/>
    </source>
</evidence>
<gene>
    <name evidence="2" type="ORF">ACFU0X_00805</name>
</gene>
<feature type="region of interest" description="Disordered" evidence="1">
    <location>
        <begin position="1"/>
        <end position="40"/>
    </location>
</feature>
<evidence type="ECO:0000256" key="1">
    <source>
        <dbReference type="SAM" id="MobiDB-lite"/>
    </source>
</evidence>
<dbReference type="RefSeq" id="WP_381724509.1">
    <property type="nucleotide sequence ID" value="NZ_JBHVBU010000001.1"/>
</dbReference>
<feature type="compositionally biased region" description="Basic and acidic residues" evidence="1">
    <location>
        <begin position="1"/>
        <end position="12"/>
    </location>
</feature>
<feature type="compositionally biased region" description="Low complexity" evidence="1">
    <location>
        <begin position="15"/>
        <end position="31"/>
    </location>
</feature>
<accession>A0ABW6J8A4</accession>
<feature type="compositionally biased region" description="Gly residues" evidence="1">
    <location>
        <begin position="228"/>
        <end position="239"/>
    </location>
</feature>
<reference evidence="2 3" key="1">
    <citation type="submission" date="2024-09" db="EMBL/GenBank/DDBJ databases">
        <title>The Natural Products Discovery Center: Release of the First 8490 Sequenced Strains for Exploring Actinobacteria Biosynthetic Diversity.</title>
        <authorList>
            <person name="Kalkreuter E."/>
            <person name="Kautsar S.A."/>
            <person name="Yang D."/>
            <person name="Bader C.D."/>
            <person name="Teijaro C.N."/>
            <person name="Fluegel L."/>
            <person name="Davis C.M."/>
            <person name="Simpson J.R."/>
            <person name="Lauterbach L."/>
            <person name="Steele A.D."/>
            <person name="Gui C."/>
            <person name="Meng S."/>
            <person name="Li G."/>
            <person name="Viehrig K."/>
            <person name="Ye F."/>
            <person name="Su P."/>
            <person name="Kiefer A.F."/>
            <person name="Nichols A."/>
            <person name="Cepeda A.J."/>
            <person name="Yan W."/>
            <person name="Fan B."/>
            <person name="Jiang Y."/>
            <person name="Adhikari A."/>
            <person name="Zheng C.-J."/>
            <person name="Schuster L."/>
            <person name="Cowan T.M."/>
            <person name="Smanski M.J."/>
            <person name="Chevrette M.G."/>
            <person name="De Carvalho L.P.S."/>
            <person name="Shen B."/>
        </authorList>
    </citation>
    <scope>NUCLEOTIDE SEQUENCE [LARGE SCALE GENOMIC DNA]</scope>
    <source>
        <strain evidence="2 3">NPDC057399</strain>
    </source>
</reference>
<name>A0ABW6J8A4_STRCE</name>
<proteinExistence type="predicted"/>
<sequence length="503" mass="51929">MSRLSREKKREQQQAADAANRAAVPVDVRVPSDGSDEPGAYVDGVRVIAGPGEEIQQAVLNRLHRIALATGHAVHATVRDERIGYVVPLRVAPDGSSAFAAQPVQLRGERDREEASSETPSSGTAPAPEAPRGPAPSPEGAHTALPSPPFAPGNDRPTHLLRPVPESEAPEDLWPAPAPASASDARQPGARQLETPAAPGAVPPFDARQPETPAAPGAVSVSDTSGSGTSGSGTSGSGTSGSDTSGSGSPAPGSAAPYDSPPTFRLRRVTPPPGTVAPPTGVFGPPPDMAARPHPAEPVATTDPAPAPAPSRTPDRDLEAALAVDPDPRPTPPRGFDAVAEAVLGDEPAAPEGSPLADPMERINEAVRSGRIDTAARLADETLEHAVQTLGAEHPEVLRLRELTAYIAYLAGEPVRAFRLSLDLAVACRRAGDEEAAYGNVRSAATAWRGVRDPLLGLELGGDLLALWTELASEGGPAADEEEELDSARARMARLTTRARDLG</sequence>
<keyword evidence="3" id="KW-1185">Reference proteome</keyword>
<protein>
    <submittedName>
        <fullName evidence="2">Tetratricopeptide repeat protein</fullName>
    </submittedName>
</protein>
<dbReference type="EMBL" id="JBHVBU010000001">
    <property type="protein sequence ID" value="MFE7961586.1"/>
    <property type="molecule type" value="Genomic_DNA"/>
</dbReference>
<comment type="caution">
    <text evidence="2">The sequence shown here is derived from an EMBL/GenBank/DDBJ whole genome shotgun (WGS) entry which is preliminary data.</text>
</comment>
<evidence type="ECO:0000313" key="2">
    <source>
        <dbReference type="EMBL" id="MFE7961586.1"/>
    </source>
</evidence>
<feature type="region of interest" description="Disordered" evidence="1">
    <location>
        <begin position="100"/>
        <end position="332"/>
    </location>
</feature>
<feature type="compositionally biased region" description="Low complexity" evidence="1">
    <location>
        <begin position="217"/>
        <end position="227"/>
    </location>
</feature>
<feature type="compositionally biased region" description="Pro residues" evidence="1">
    <location>
        <begin position="128"/>
        <end position="137"/>
    </location>
</feature>
<organism evidence="2 3">
    <name type="scientific">Streptomyces cellulosae</name>
    <dbReference type="NCBI Taxonomy" id="1968"/>
    <lineage>
        <taxon>Bacteria</taxon>
        <taxon>Bacillati</taxon>
        <taxon>Actinomycetota</taxon>
        <taxon>Actinomycetes</taxon>
        <taxon>Kitasatosporales</taxon>
        <taxon>Streptomycetaceae</taxon>
        <taxon>Streptomyces</taxon>
    </lineage>
</organism>
<feature type="compositionally biased region" description="Low complexity" evidence="1">
    <location>
        <begin position="240"/>
        <end position="254"/>
    </location>
</feature>
<dbReference type="Proteomes" id="UP001600650">
    <property type="component" value="Unassembled WGS sequence"/>
</dbReference>